<evidence type="ECO:0000313" key="10">
    <source>
        <dbReference type="Proteomes" id="UP000694580"/>
    </source>
</evidence>
<dbReference type="GeneID" id="114798885"/>
<feature type="transmembrane region" description="Helical" evidence="7">
    <location>
        <begin position="139"/>
        <end position="160"/>
    </location>
</feature>
<comment type="subcellular location">
    <subcellularLocation>
        <location evidence="1">Membrane</location>
        <topology evidence="1">Multi-pass membrane protein</topology>
    </subcellularLocation>
</comment>
<feature type="transmembrane region" description="Helical" evidence="7">
    <location>
        <begin position="208"/>
        <end position="229"/>
    </location>
</feature>
<feature type="domain" description="TM7S3/TM198-like" evidence="8">
    <location>
        <begin position="38"/>
        <end position="229"/>
    </location>
</feature>
<keyword evidence="5 7" id="KW-0472">Membrane</keyword>
<name>A0AAY4BBD5_9TELE</name>
<feature type="transmembrane region" description="Helical" evidence="7">
    <location>
        <begin position="58"/>
        <end position="76"/>
    </location>
</feature>
<feature type="transmembrane region" description="Helical" evidence="7">
    <location>
        <begin position="33"/>
        <end position="51"/>
    </location>
</feature>
<accession>A0AAY4BBD5</accession>
<organism evidence="9 10">
    <name type="scientific">Denticeps clupeoides</name>
    <name type="common">denticle herring</name>
    <dbReference type="NCBI Taxonomy" id="299321"/>
    <lineage>
        <taxon>Eukaryota</taxon>
        <taxon>Metazoa</taxon>
        <taxon>Chordata</taxon>
        <taxon>Craniata</taxon>
        <taxon>Vertebrata</taxon>
        <taxon>Euteleostomi</taxon>
        <taxon>Actinopterygii</taxon>
        <taxon>Neopterygii</taxon>
        <taxon>Teleostei</taxon>
        <taxon>Clupei</taxon>
        <taxon>Clupeiformes</taxon>
        <taxon>Denticipitoidei</taxon>
        <taxon>Denticipitidae</taxon>
        <taxon>Denticeps</taxon>
    </lineage>
</organism>
<evidence type="ECO:0000256" key="6">
    <source>
        <dbReference type="ARBA" id="ARBA00049737"/>
    </source>
</evidence>
<keyword evidence="3 7" id="KW-0812">Transmembrane</keyword>
<evidence type="ECO:0000313" key="9">
    <source>
        <dbReference type="Ensembl" id="ENSDCDP00010018269.1"/>
    </source>
</evidence>
<dbReference type="Pfam" id="PF13886">
    <property type="entry name" value="TM7S3_TM198"/>
    <property type="match status" value="1"/>
</dbReference>
<evidence type="ECO:0000256" key="5">
    <source>
        <dbReference type="ARBA" id="ARBA00023136"/>
    </source>
</evidence>
<evidence type="ECO:0000259" key="8">
    <source>
        <dbReference type="Pfam" id="PF13886"/>
    </source>
</evidence>
<dbReference type="Ensembl" id="ENSDCDT00010019343.1">
    <property type="protein sequence ID" value="ENSDCDP00010018269.1"/>
    <property type="gene ID" value="ENSDCDG00010008301.1"/>
</dbReference>
<dbReference type="RefSeq" id="XP_028850788.1">
    <property type="nucleotide sequence ID" value="XM_028994955.1"/>
</dbReference>
<dbReference type="GO" id="GO:0005886">
    <property type="term" value="C:plasma membrane"/>
    <property type="evidence" value="ECO:0007669"/>
    <property type="project" value="TreeGrafter"/>
</dbReference>
<dbReference type="GeneTree" id="ENSGT00390000016940"/>
<evidence type="ECO:0000256" key="7">
    <source>
        <dbReference type="SAM" id="Phobius"/>
    </source>
</evidence>
<feature type="transmembrane region" description="Helical" evidence="7">
    <location>
        <begin position="88"/>
        <end position="106"/>
    </location>
</feature>
<dbReference type="PANTHER" id="PTHR31247:SF17">
    <property type="entry name" value="DUF4203 DOMAIN-CONTAINING PROTEIN"/>
    <property type="match status" value="1"/>
</dbReference>
<proteinExistence type="inferred from homology"/>
<keyword evidence="4 7" id="KW-1133">Transmembrane helix</keyword>
<keyword evidence="10" id="KW-1185">Reference proteome</keyword>
<reference evidence="9" key="3">
    <citation type="submission" date="2025-09" db="UniProtKB">
        <authorList>
            <consortium name="Ensembl"/>
        </authorList>
    </citation>
    <scope>IDENTIFICATION</scope>
</reference>
<evidence type="ECO:0000256" key="3">
    <source>
        <dbReference type="ARBA" id="ARBA00022692"/>
    </source>
</evidence>
<feature type="transmembrane region" description="Helical" evidence="7">
    <location>
        <begin position="111"/>
        <end position="133"/>
    </location>
</feature>
<evidence type="ECO:0000256" key="4">
    <source>
        <dbReference type="ARBA" id="ARBA00022989"/>
    </source>
</evidence>
<reference evidence="9" key="2">
    <citation type="submission" date="2025-08" db="UniProtKB">
        <authorList>
            <consortium name="Ensembl"/>
        </authorList>
    </citation>
    <scope>IDENTIFICATION</scope>
</reference>
<dbReference type="PANTHER" id="PTHR31247">
    <property type="entry name" value="TRANSMEMBRANE PROTEIN 198 FAMILY MEMBER"/>
    <property type="match status" value="1"/>
</dbReference>
<sequence>MADSSLLAADRVRPPVEETYACGFQMKRNHEPVPAAICAMCFLVGAIYCFFGYRCLKLVMFLSGLVLGLGVSYPLAKAVDPQMDTESHAGLCLGAGILVGAVTLLVKAAGLFVTGLQLGLLLSAAALLAAGQHCSLSPAWVPLGIATGAGVSCGVLALLWQKAFAVSATAALGAAVVTACADYCVETPVLGAWVRQGLRREAREAHCWYTWVVLASWPALGLLGALVQWRLTAHGVSHTQVIVSRRQKQVPLMRIRQRELRRPAEGMYRQRPPPLKRYAGDVLAPSYLRSLQERQMGTGSSQSSQSTGHHTMIDFDFETGSMVPLTTSSSILLQV</sequence>
<reference evidence="9 10" key="1">
    <citation type="submission" date="2020-06" db="EMBL/GenBank/DDBJ databases">
        <authorList>
            <consortium name="Wellcome Sanger Institute Data Sharing"/>
        </authorList>
    </citation>
    <scope>NUCLEOTIDE SEQUENCE [LARGE SCALE GENOMIC DNA]</scope>
</reference>
<dbReference type="AlphaFoldDB" id="A0AAY4BBD5"/>
<dbReference type="InterPro" id="IPR025256">
    <property type="entry name" value="TM7S3/TM198-like_dom"/>
</dbReference>
<dbReference type="InterPro" id="IPR040236">
    <property type="entry name" value="TMEM198"/>
</dbReference>
<protein>
    <recommendedName>
        <fullName evidence="6">Transmembrane protein 198</fullName>
    </recommendedName>
</protein>
<dbReference type="Proteomes" id="UP000694580">
    <property type="component" value="Chromosome 10"/>
</dbReference>
<dbReference type="RefSeq" id="XP_028850789.1">
    <property type="nucleotide sequence ID" value="XM_028994956.1"/>
</dbReference>
<comment type="similarity">
    <text evidence="2">Belongs to the TMEM198 family.</text>
</comment>
<evidence type="ECO:0000256" key="1">
    <source>
        <dbReference type="ARBA" id="ARBA00004141"/>
    </source>
</evidence>
<gene>
    <name evidence="9" type="primary">LOC114798885</name>
</gene>
<evidence type="ECO:0000256" key="2">
    <source>
        <dbReference type="ARBA" id="ARBA00006244"/>
    </source>
</evidence>